<organism evidence="2 3">
    <name type="scientific">Dongia sedimenti</name>
    <dbReference type="NCBI Taxonomy" id="3064282"/>
    <lineage>
        <taxon>Bacteria</taxon>
        <taxon>Pseudomonadati</taxon>
        <taxon>Pseudomonadota</taxon>
        <taxon>Alphaproteobacteria</taxon>
        <taxon>Rhodospirillales</taxon>
        <taxon>Dongiaceae</taxon>
        <taxon>Dongia</taxon>
    </lineage>
</organism>
<accession>A0ABU0YQQ4</accession>
<keyword evidence="1" id="KW-0812">Transmembrane</keyword>
<feature type="transmembrane region" description="Helical" evidence="1">
    <location>
        <begin position="20"/>
        <end position="40"/>
    </location>
</feature>
<comment type="caution">
    <text evidence="2">The sequence shown here is derived from an EMBL/GenBank/DDBJ whole genome shotgun (WGS) entry which is preliminary data.</text>
</comment>
<gene>
    <name evidence="2" type="ORF">Q8A70_15530</name>
</gene>
<dbReference type="Proteomes" id="UP001230156">
    <property type="component" value="Unassembled WGS sequence"/>
</dbReference>
<dbReference type="RefSeq" id="WP_379956730.1">
    <property type="nucleotide sequence ID" value="NZ_JAUYVI010000005.1"/>
</dbReference>
<name>A0ABU0YQQ4_9PROT</name>
<sequence length="41" mass="4556">MSLNSPEPHDEYAWRHYDASWRSVKAGALLAALVVAIAFLV</sequence>
<dbReference type="EMBL" id="JAUYVI010000005">
    <property type="protein sequence ID" value="MDQ7249098.1"/>
    <property type="molecule type" value="Genomic_DNA"/>
</dbReference>
<evidence type="ECO:0000313" key="3">
    <source>
        <dbReference type="Proteomes" id="UP001230156"/>
    </source>
</evidence>
<keyword evidence="1" id="KW-1133">Transmembrane helix</keyword>
<keyword evidence="1" id="KW-0472">Membrane</keyword>
<evidence type="ECO:0000313" key="2">
    <source>
        <dbReference type="EMBL" id="MDQ7249098.1"/>
    </source>
</evidence>
<protein>
    <submittedName>
        <fullName evidence="2">Uncharacterized protein</fullName>
    </submittedName>
</protein>
<reference evidence="3" key="1">
    <citation type="submission" date="2023-08" db="EMBL/GenBank/DDBJ databases">
        <title>Rhodospirillaceae gen. nov., a novel taxon isolated from the Yangtze River Yuezi River estuary sludge.</title>
        <authorList>
            <person name="Ruan L."/>
        </authorList>
    </citation>
    <scope>NUCLEOTIDE SEQUENCE [LARGE SCALE GENOMIC DNA]</scope>
    <source>
        <strain evidence="3">R-7</strain>
    </source>
</reference>
<proteinExistence type="predicted"/>
<keyword evidence="3" id="KW-1185">Reference proteome</keyword>
<evidence type="ECO:0000256" key="1">
    <source>
        <dbReference type="SAM" id="Phobius"/>
    </source>
</evidence>